<dbReference type="InterPro" id="IPR047867">
    <property type="entry name" value="Ribosomal_uL22_bac/org-type"/>
</dbReference>
<evidence type="ECO:0000256" key="5">
    <source>
        <dbReference type="ARBA" id="ARBA00035506"/>
    </source>
</evidence>
<reference evidence="7" key="1">
    <citation type="submission" date="2013-04" db="EMBL/GenBank/DDBJ databases">
        <authorList>
            <person name="Qu J."/>
            <person name="Murali S.C."/>
            <person name="Bandaranaike D."/>
            <person name="Bellair M."/>
            <person name="Blankenburg K."/>
            <person name="Chao H."/>
            <person name="Dinh H."/>
            <person name="Doddapaneni H."/>
            <person name="Downs B."/>
            <person name="Dugan-Rocha S."/>
            <person name="Elkadiri S."/>
            <person name="Gnanaolivu R.D."/>
            <person name="Hernandez B."/>
            <person name="Javaid M."/>
            <person name="Jayaseelan J.C."/>
            <person name="Lee S."/>
            <person name="Li M."/>
            <person name="Ming W."/>
            <person name="Munidasa M."/>
            <person name="Muniz J."/>
            <person name="Nguyen L."/>
            <person name="Ongeri F."/>
            <person name="Osuji N."/>
            <person name="Pu L.-L."/>
            <person name="Puazo M."/>
            <person name="Qu C."/>
            <person name="Quiroz J."/>
            <person name="Raj R."/>
            <person name="Weissenberger G."/>
            <person name="Xin Y."/>
            <person name="Zou X."/>
            <person name="Han Y."/>
            <person name="Richards S."/>
            <person name="Worley K."/>
            <person name="Muzny D."/>
            <person name="Gibbs R."/>
        </authorList>
    </citation>
    <scope>NUCLEOTIDE SEQUENCE</scope>
    <source>
        <strain evidence="7">Sampled in the wild</strain>
    </source>
</reference>
<dbReference type="GO" id="GO:0006412">
    <property type="term" value="P:translation"/>
    <property type="evidence" value="ECO:0007669"/>
    <property type="project" value="InterPro"/>
</dbReference>
<dbReference type="PANTHER" id="PTHR13501:SF8">
    <property type="entry name" value="LARGE RIBOSOMAL SUBUNIT PROTEIN UL22M"/>
    <property type="match status" value="1"/>
</dbReference>
<evidence type="ECO:0000256" key="2">
    <source>
        <dbReference type="ARBA" id="ARBA00022980"/>
    </source>
</evidence>
<organism evidence="7 8">
    <name type="scientific">Ladona fulva</name>
    <name type="common">Scarce chaser dragonfly</name>
    <name type="synonym">Libellula fulva</name>
    <dbReference type="NCBI Taxonomy" id="123851"/>
    <lineage>
        <taxon>Eukaryota</taxon>
        <taxon>Metazoa</taxon>
        <taxon>Ecdysozoa</taxon>
        <taxon>Arthropoda</taxon>
        <taxon>Hexapoda</taxon>
        <taxon>Insecta</taxon>
        <taxon>Pterygota</taxon>
        <taxon>Palaeoptera</taxon>
        <taxon>Odonata</taxon>
        <taxon>Epiprocta</taxon>
        <taxon>Anisoptera</taxon>
        <taxon>Libelluloidea</taxon>
        <taxon>Libellulidae</taxon>
        <taxon>Ladona</taxon>
    </lineage>
</organism>
<evidence type="ECO:0000313" key="7">
    <source>
        <dbReference type="EMBL" id="KAG8222337.1"/>
    </source>
</evidence>
<evidence type="ECO:0000256" key="4">
    <source>
        <dbReference type="ARBA" id="ARBA00035286"/>
    </source>
</evidence>
<evidence type="ECO:0000256" key="6">
    <source>
        <dbReference type="RuleBase" id="RU004005"/>
    </source>
</evidence>
<evidence type="ECO:0000256" key="1">
    <source>
        <dbReference type="ARBA" id="ARBA00009451"/>
    </source>
</evidence>
<reference evidence="7" key="2">
    <citation type="submission" date="2017-10" db="EMBL/GenBank/DDBJ databases">
        <title>Ladona fulva Genome sequencing and assembly.</title>
        <authorList>
            <person name="Murali S."/>
            <person name="Richards S."/>
            <person name="Bandaranaike D."/>
            <person name="Bellair M."/>
            <person name="Blankenburg K."/>
            <person name="Chao H."/>
            <person name="Dinh H."/>
            <person name="Doddapaneni H."/>
            <person name="Dugan-Rocha S."/>
            <person name="Elkadiri S."/>
            <person name="Gnanaolivu R."/>
            <person name="Hernandez B."/>
            <person name="Skinner E."/>
            <person name="Javaid M."/>
            <person name="Lee S."/>
            <person name="Li M."/>
            <person name="Ming W."/>
            <person name="Munidasa M."/>
            <person name="Muniz J."/>
            <person name="Nguyen L."/>
            <person name="Hughes D."/>
            <person name="Osuji N."/>
            <person name="Pu L.-L."/>
            <person name="Puazo M."/>
            <person name="Qu C."/>
            <person name="Quiroz J."/>
            <person name="Raj R."/>
            <person name="Weissenberger G."/>
            <person name="Xin Y."/>
            <person name="Zou X."/>
            <person name="Han Y."/>
            <person name="Worley K."/>
            <person name="Muzny D."/>
            <person name="Gibbs R."/>
        </authorList>
    </citation>
    <scope>NUCLEOTIDE SEQUENCE</scope>
    <source>
        <strain evidence="7">Sampled in the wild</strain>
    </source>
</reference>
<dbReference type="SUPFAM" id="SSF54843">
    <property type="entry name" value="Ribosomal protein L22"/>
    <property type="match status" value="1"/>
</dbReference>
<evidence type="ECO:0000256" key="3">
    <source>
        <dbReference type="ARBA" id="ARBA00023274"/>
    </source>
</evidence>
<dbReference type="Gene3D" id="3.90.470.10">
    <property type="entry name" value="Ribosomal protein L22/L17"/>
    <property type="match status" value="1"/>
</dbReference>
<dbReference type="EMBL" id="KZ308130">
    <property type="protein sequence ID" value="KAG8222337.1"/>
    <property type="molecule type" value="Genomic_DNA"/>
</dbReference>
<protein>
    <recommendedName>
        <fullName evidence="4">Large ribosomal subunit protein uL22m</fullName>
    </recommendedName>
    <alternativeName>
        <fullName evidence="5">39S ribosomal protein L22, mitochondrial</fullName>
    </alternativeName>
</protein>
<dbReference type="AlphaFoldDB" id="A0A8K0NUP5"/>
<accession>A0A8K0NUP5</accession>
<comment type="similarity">
    <text evidence="1 6">Belongs to the universal ribosomal protein uL22 family.</text>
</comment>
<evidence type="ECO:0000313" key="8">
    <source>
        <dbReference type="Proteomes" id="UP000792457"/>
    </source>
</evidence>
<keyword evidence="2 6" id="KW-0689">Ribosomal protein</keyword>
<dbReference type="OrthoDB" id="416470at2759"/>
<keyword evidence="3 6" id="KW-0687">Ribonucleoprotein</keyword>
<sequence length="226" mass="26099">MQCMKLFSRLNIFSKEILKPIVCGRLADVNNQIQTTNGFHSSVPCMAWEKPKGPQKWLAYNKKIYPPQAPDEERRPAFVCHMKTDIHYSPKKMWYIACLVRGLSVEEAVKQLSFVSKKGALAVKETILEAQKLAVEMHNVEFKSNLWVAESFVGKGRVIRGLRRHARARVGRVDYRHCHYFVTLEEGKPPASQKEYYAHNSPNLTQQEMLDKWLGQMRARNIPNSL</sequence>
<keyword evidence="8" id="KW-1185">Reference proteome</keyword>
<name>A0A8K0NUP5_LADFU</name>
<dbReference type="GO" id="GO:0005762">
    <property type="term" value="C:mitochondrial large ribosomal subunit"/>
    <property type="evidence" value="ECO:0007669"/>
    <property type="project" value="TreeGrafter"/>
</dbReference>
<dbReference type="InterPro" id="IPR036394">
    <property type="entry name" value="Ribosomal_uL22_sf"/>
</dbReference>
<proteinExistence type="inferred from homology"/>
<gene>
    <name evidence="7" type="ORF">J437_LFUL001323</name>
</gene>
<comment type="caution">
    <text evidence="7">The sequence shown here is derived from an EMBL/GenBank/DDBJ whole genome shotgun (WGS) entry which is preliminary data.</text>
</comment>
<dbReference type="GO" id="GO:0003735">
    <property type="term" value="F:structural constituent of ribosome"/>
    <property type="evidence" value="ECO:0007669"/>
    <property type="project" value="InterPro"/>
</dbReference>
<dbReference type="Pfam" id="PF00237">
    <property type="entry name" value="Ribosomal_L22"/>
    <property type="match status" value="1"/>
</dbReference>
<dbReference type="PANTHER" id="PTHR13501">
    <property type="entry name" value="CHLOROPLAST 50S RIBOSOMAL PROTEIN L22-RELATED"/>
    <property type="match status" value="1"/>
</dbReference>
<dbReference type="InterPro" id="IPR001063">
    <property type="entry name" value="Ribosomal_uL22"/>
</dbReference>
<dbReference type="Proteomes" id="UP000792457">
    <property type="component" value="Unassembled WGS sequence"/>
</dbReference>